<dbReference type="Proteomes" id="UP000667802">
    <property type="component" value="Unassembled WGS sequence"/>
</dbReference>
<sequence length="79" mass="8949">MNAYKTYVTIEDPNNVVLSNLPFQPGQRVEVIIWTENAPGAEISKKVRDLFDKTQAIPGIQEITEEEIAAEIEAYRRGE</sequence>
<proteinExistence type="predicted"/>
<name>A0AAP5M5P6_9CYAN</name>
<gene>
    <name evidence="1" type="ORF">G7B40_002000</name>
</gene>
<organism evidence="1 2">
    <name type="scientific">Aetokthonos hydrillicola Thurmond2011</name>
    <dbReference type="NCBI Taxonomy" id="2712845"/>
    <lineage>
        <taxon>Bacteria</taxon>
        <taxon>Bacillati</taxon>
        <taxon>Cyanobacteriota</taxon>
        <taxon>Cyanophyceae</taxon>
        <taxon>Nostocales</taxon>
        <taxon>Hapalosiphonaceae</taxon>
        <taxon>Aetokthonos</taxon>
    </lineage>
</organism>
<protein>
    <submittedName>
        <fullName evidence="1">Uncharacterized protein</fullName>
    </submittedName>
</protein>
<evidence type="ECO:0000313" key="2">
    <source>
        <dbReference type="Proteomes" id="UP000667802"/>
    </source>
</evidence>
<reference evidence="2" key="1">
    <citation type="journal article" date="2021" name="Science">
        <title>Hunting the eagle killer: A cyanobacterial neurotoxin causes vacuolar myelinopathy.</title>
        <authorList>
            <person name="Breinlinger S."/>
            <person name="Phillips T.J."/>
            <person name="Haram B.N."/>
            <person name="Mares J."/>
            <person name="Martinez Yerena J.A."/>
            <person name="Hrouzek P."/>
            <person name="Sobotka R."/>
            <person name="Henderson W.M."/>
            <person name="Schmieder P."/>
            <person name="Williams S.M."/>
            <person name="Lauderdale J.D."/>
            <person name="Wilde H.D."/>
            <person name="Gerrin W."/>
            <person name="Kust A."/>
            <person name="Washington J.W."/>
            <person name="Wagner C."/>
            <person name="Geier B."/>
            <person name="Liebeke M."/>
            <person name="Enke H."/>
            <person name="Niedermeyer T.H.J."/>
            <person name="Wilde S.B."/>
        </authorList>
    </citation>
    <scope>NUCLEOTIDE SEQUENCE [LARGE SCALE GENOMIC DNA]</scope>
    <source>
        <strain evidence="2">Thurmond2011</strain>
    </source>
</reference>
<comment type="caution">
    <text evidence="1">The sequence shown here is derived from an EMBL/GenBank/DDBJ whole genome shotgun (WGS) entry which is preliminary data.</text>
</comment>
<accession>A0AAP5M5P6</accession>
<keyword evidence="2" id="KW-1185">Reference proteome</keyword>
<dbReference type="AlphaFoldDB" id="A0AAP5M5P6"/>
<evidence type="ECO:0000313" key="1">
    <source>
        <dbReference type="EMBL" id="MDR9893360.1"/>
    </source>
</evidence>
<dbReference type="EMBL" id="JAALHA020000001">
    <property type="protein sequence ID" value="MDR9893360.1"/>
    <property type="molecule type" value="Genomic_DNA"/>
</dbReference>
<dbReference type="RefSeq" id="WP_208339508.1">
    <property type="nucleotide sequence ID" value="NZ_CAWQFN010000550.1"/>
</dbReference>